<name>A0AAV9Y339_9CRYT</name>
<evidence type="ECO:0000313" key="2">
    <source>
        <dbReference type="EMBL" id="KAK6590920.1"/>
    </source>
</evidence>
<feature type="compositionally biased region" description="Low complexity" evidence="1">
    <location>
        <begin position="784"/>
        <end position="812"/>
    </location>
</feature>
<protein>
    <recommendedName>
        <fullName evidence="4">K Homology domain-containing protein</fullName>
    </recommendedName>
</protein>
<keyword evidence="3" id="KW-1185">Reference proteome</keyword>
<feature type="region of interest" description="Disordered" evidence="1">
    <location>
        <begin position="16"/>
        <end position="77"/>
    </location>
</feature>
<feature type="compositionally biased region" description="Polar residues" evidence="1">
    <location>
        <begin position="41"/>
        <end position="63"/>
    </location>
</feature>
<comment type="caution">
    <text evidence="2">The sequence shown here is derived from an EMBL/GenBank/DDBJ whole genome shotgun (WGS) entry which is preliminary data.</text>
</comment>
<organism evidence="2 3">
    <name type="scientific">Cryptosporidium xiaoi</name>
    <dbReference type="NCBI Taxonomy" id="659607"/>
    <lineage>
        <taxon>Eukaryota</taxon>
        <taxon>Sar</taxon>
        <taxon>Alveolata</taxon>
        <taxon>Apicomplexa</taxon>
        <taxon>Conoidasida</taxon>
        <taxon>Coccidia</taxon>
        <taxon>Eucoccidiorida</taxon>
        <taxon>Eimeriorina</taxon>
        <taxon>Cryptosporidiidae</taxon>
        <taxon>Cryptosporidium</taxon>
    </lineage>
</organism>
<feature type="compositionally biased region" description="Polar residues" evidence="1">
    <location>
        <begin position="813"/>
        <end position="840"/>
    </location>
</feature>
<dbReference type="Gene3D" id="3.30.1370.10">
    <property type="entry name" value="K Homology domain, type 1"/>
    <property type="match status" value="1"/>
</dbReference>
<evidence type="ECO:0000313" key="3">
    <source>
        <dbReference type="Proteomes" id="UP001311799"/>
    </source>
</evidence>
<dbReference type="SUPFAM" id="SSF54791">
    <property type="entry name" value="Eukaryotic type KH-domain (KH-domain type I)"/>
    <property type="match status" value="1"/>
</dbReference>
<sequence>MWHQNIVNGTSEGVVVNGASSKVGPIDRKQKNKLRTGPTGSGSTIQKRSGTRFSNNPNVQPGQANLPISSTRSASSIPSMNNLSTLTSIGKNETGVHSTTGTTGGTGGLLFPNQTSQNLIGQQQTTNGYKNVKKIPIDRSKFHPSISNLAGAIIGVSGSNQKWMEQESGAQVQILGTTANDPEGLHLLVRYNEPRELEIVESIIEEIGKATFEGGGGFISHILPNRKQVPINLLYEYQKESKSSENSIHKLPSSQSGIVKNTTNLSSNTSVTNYSEAQVPSSIPLQMPSVHGNLDIGGGMNATISPSTYPQNNLGGLGVGFVDKIPIEWPKTPPTSPVEFEWLLHLVLHSALIELGPMANHGIPMIHLPMFYNSFTSFRFEHDATNFFHSFIIQNGLIGLIQALPHIFIEGPQTIVDTTNVPKLLPIFKVNLEYGITPLLLPAQPITVSFSDFKIADEAFWKMGVLPPEFLPNPSLTLSHFPQAHHSNQIYQSTTHLPSLNNKNSIGVSGVHNSQPQNVFENSPSGNTLQSNNIREISVNQTLSHVESNNKGKNEDETVNGDAISSISGKTVSTGSVNNSNNTVNGISSLENNLNGSVIGGLKTNESSKTLSNSNFVNKINTDTDEKNTNDNIGISNASSKVNQMSKYKASKKSFNSVNTLEPLKNNIKTYGKNDIPHTPLMIVLQGVHFLLRRWIMKRLAPHYIPKSSLDFLPLDILESEFSQYYKIPLNIETLGWTNLLHFVEAFPEVWTVENVGPDEFTLIPIPYPDFYMIAKSRGIVPPNNDNNENNSVNDSNNISKSNNLNGNNIKSKFSNNRDTNNIKSGNLFTTSTMKPVSLSNNNITSLPRARLEQIDGTVCNYSDNNNNSSNINGNNKNSNNSNSNNSNNNNNNNNNSNSNSNSNSNINSNSNNYNNRNGFVINNAENVRTIIKQTQDFINEAIISGYPPNSLEINSINEIINGVNMGIYNLDNNISSSLYELVTKITYSLPKFSKLVNTSSTNNKSPVIRPSRFDSMGRNNSITGTGFVGIDSLSASTSPSSVTTSASVLSSSVMNNNNNNISNKTGNIKTNLGFSSPIIGADNISFNVNNTHNIKEKNIDPSTVNDKPTNSSSKRVFLNVGGNNKNLGSNNNVIGSNVLTTNHIQKNHAVQNKTIASPNQPLQQSISTYQHLDKQNPDFYTMQQYHGNIVNHSNTFAGQNLPQFPPQITNNSYHGFHQGNQIPIDNVEFQHFAIGNASIQQTTYPPHIYTNIHNPLQFNAVNTSNMGGGTGNISNNNSFLKSSGKGNSNVRSNWDKRNKNN</sequence>
<gene>
    <name evidence="2" type="ORF">RS030_111841</name>
</gene>
<evidence type="ECO:0000256" key="1">
    <source>
        <dbReference type="SAM" id="MobiDB-lite"/>
    </source>
</evidence>
<dbReference type="GO" id="GO:0003723">
    <property type="term" value="F:RNA binding"/>
    <property type="evidence" value="ECO:0007669"/>
    <property type="project" value="InterPro"/>
</dbReference>
<feature type="region of interest" description="Disordered" evidence="1">
    <location>
        <begin position="783"/>
        <end position="840"/>
    </location>
</feature>
<reference evidence="2 3" key="1">
    <citation type="submission" date="2023-10" db="EMBL/GenBank/DDBJ databases">
        <title>Comparative genomics analysis reveals potential genetic determinants of host preference in Cryptosporidium xiaoi.</title>
        <authorList>
            <person name="Xiao L."/>
            <person name="Li J."/>
        </authorList>
    </citation>
    <scope>NUCLEOTIDE SEQUENCE [LARGE SCALE GENOMIC DNA]</scope>
    <source>
        <strain evidence="2 3">52996</strain>
    </source>
</reference>
<proteinExistence type="predicted"/>
<feature type="region of interest" description="Disordered" evidence="1">
    <location>
        <begin position="1273"/>
        <end position="1302"/>
    </location>
</feature>
<feature type="compositionally biased region" description="Polar residues" evidence="1">
    <location>
        <begin position="1280"/>
        <end position="1293"/>
    </location>
</feature>
<accession>A0AAV9Y339</accession>
<dbReference type="InterPro" id="IPR036612">
    <property type="entry name" value="KH_dom_type_1_sf"/>
</dbReference>
<feature type="region of interest" description="Disordered" evidence="1">
    <location>
        <begin position="861"/>
        <end position="912"/>
    </location>
</feature>
<evidence type="ECO:0008006" key="4">
    <source>
        <dbReference type="Google" id="ProtNLM"/>
    </source>
</evidence>
<dbReference type="EMBL" id="JAWDEY010000002">
    <property type="protein sequence ID" value="KAK6590920.1"/>
    <property type="molecule type" value="Genomic_DNA"/>
</dbReference>
<feature type="compositionally biased region" description="Low complexity" evidence="1">
    <location>
        <begin position="67"/>
        <end position="77"/>
    </location>
</feature>
<dbReference type="Proteomes" id="UP001311799">
    <property type="component" value="Unassembled WGS sequence"/>
</dbReference>